<dbReference type="Pfam" id="PF04225">
    <property type="entry name" value="LysM_OapA"/>
    <property type="match status" value="1"/>
</dbReference>
<dbReference type="InterPro" id="IPR050570">
    <property type="entry name" value="Cell_wall_metabolism_enzyme"/>
</dbReference>
<reference evidence="12" key="1">
    <citation type="journal article" date="2019" name="Int. J. Syst. Evol. Microbiol.">
        <title>The Global Catalogue of Microorganisms (GCM) 10K type strain sequencing project: providing services to taxonomists for standard genome sequencing and annotation.</title>
        <authorList>
            <consortium name="The Broad Institute Genomics Platform"/>
            <consortium name="The Broad Institute Genome Sequencing Center for Infectious Disease"/>
            <person name="Wu L."/>
            <person name="Ma J."/>
        </authorList>
    </citation>
    <scope>NUCLEOTIDE SEQUENCE [LARGE SCALE GENOMIC DNA]</scope>
    <source>
        <strain evidence="12">CGMCC 1.15905</strain>
    </source>
</reference>
<name>A0ABQ1HMW4_9GAMM</name>
<sequence length="435" mass="47205">MQHREMFSPSRWSRDHWILASLFAALAVLVATIIPGFASAMRGAEEAEVRRVVALALPPAAKDDPAPAAASGPAWQTVTVESGQTLGEVFADMGVPATAMLQVLELPSAKKALARVRAGAELGFDLGPAGELRGLRFERDEGADVEIHRVAGKYQEKVIERPLERRVMIASGEIDSSLYAAGAKVGLGPAVINEMANAFSYDIDFTQDLRVGDTFQVVYEEIWRDGERLRSGGLVAASFSNRGKEFTALRFERNGKAEYFDLAGRPLKKGFMRMPIEFARISSRFNPRRKHPVLGTVRAHKGVDYAAVTGTPIMSAGDGRIAFAGWQRGYGRTIIVDHGRGYTTLYAHMSRLGKYKVGQRVQQGATIGYVGATGLASGPHLHYEFRVNGAHRDPLTVTMPKPDPLTGAELADFRAATAPAMAQLKRVGGTRLASR</sequence>
<dbReference type="Gene3D" id="2.70.70.10">
    <property type="entry name" value="Glucose Permease (Domain IIA)"/>
    <property type="match status" value="1"/>
</dbReference>
<keyword evidence="7" id="KW-0482">Metalloprotease</keyword>
<dbReference type="PANTHER" id="PTHR21666:SF288">
    <property type="entry name" value="CELL DIVISION PROTEIN YTFB"/>
    <property type="match status" value="1"/>
</dbReference>
<evidence type="ECO:0000259" key="9">
    <source>
        <dbReference type="Pfam" id="PF04225"/>
    </source>
</evidence>
<comment type="subcellular location">
    <subcellularLocation>
        <location evidence="2">Cell envelope</location>
    </subcellularLocation>
</comment>
<evidence type="ECO:0000259" key="10">
    <source>
        <dbReference type="Pfam" id="PF19425"/>
    </source>
</evidence>
<dbReference type="PANTHER" id="PTHR21666">
    <property type="entry name" value="PEPTIDASE-RELATED"/>
    <property type="match status" value="1"/>
</dbReference>
<dbReference type="InterPro" id="IPR011055">
    <property type="entry name" value="Dup_hybrid_motif"/>
</dbReference>
<feature type="domain" description="Opacity-associated protein A LysM-like" evidence="9">
    <location>
        <begin position="75"/>
        <end position="154"/>
    </location>
</feature>
<keyword evidence="5" id="KW-0378">Hydrolase</keyword>
<comment type="caution">
    <text evidence="11">The sequence shown here is derived from an EMBL/GenBank/DDBJ whole genome shotgun (WGS) entry which is preliminary data.</text>
</comment>
<feature type="domain" description="Csd3-like second N-terminal" evidence="10">
    <location>
        <begin position="169"/>
        <end position="287"/>
    </location>
</feature>
<dbReference type="InterPro" id="IPR016047">
    <property type="entry name" value="M23ase_b-sheet_dom"/>
</dbReference>
<evidence type="ECO:0000256" key="2">
    <source>
        <dbReference type="ARBA" id="ARBA00004196"/>
    </source>
</evidence>
<dbReference type="InterPro" id="IPR007340">
    <property type="entry name" value="LysM_Opacity-associatedA"/>
</dbReference>
<evidence type="ECO:0000256" key="3">
    <source>
        <dbReference type="ARBA" id="ARBA00022670"/>
    </source>
</evidence>
<evidence type="ECO:0000256" key="5">
    <source>
        <dbReference type="ARBA" id="ARBA00022801"/>
    </source>
</evidence>
<dbReference type="Gene3D" id="3.10.450.350">
    <property type="match status" value="2"/>
</dbReference>
<protein>
    <submittedName>
        <fullName evidence="11">Membrane protein</fullName>
    </submittedName>
</protein>
<proteinExistence type="predicted"/>
<keyword evidence="4" id="KW-0479">Metal-binding</keyword>
<dbReference type="Proteomes" id="UP000623419">
    <property type="component" value="Unassembled WGS sequence"/>
</dbReference>
<evidence type="ECO:0000256" key="1">
    <source>
        <dbReference type="ARBA" id="ARBA00001947"/>
    </source>
</evidence>
<dbReference type="SUPFAM" id="SSF51261">
    <property type="entry name" value="Duplicated hybrid motif"/>
    <property type="match status" value="1"/>
</dbReference>
<evidence type="ECO:0000256" key="4">
    <source>
        <dbReference type="ARBA" id="ARBA00022723"/>
    </source>
</evidence>
<organism evidence="11 12">
    <name type="scientific">Arenimonas soli</name>
    <dbReference type="NCBI Taxonomy" id="2269504"/>
    <lineage>
        <taxon>Bacteria</taxon>
        <taxon>Pseudomonadati</taxon>
        <taxon>Pseudomonadota</taxon>
        <taxon>Gammaproteobacteria</taxon>
        <taxon>Lysobacterales</taxon>
        <taxon>Lysobacteraceae</taxon>
        <taxon>Arenimonas</taxon>
    </lineage>
</organism>
<evidence type="ECO:0000256" key="6">
    <source>
        <dbReference type="ARBA" id="ARBA00022833"/>
    </source>
</evidence>
<comment type="cofactor">
    <cofactor evidence="1">
        <name>Zn(2+)</name>
        <dbReference type="ChEBI" id="CHEBI:29105"/>
    </cofactor>
</comment>
<dbReference type="Pfam" id="PF01551">
    <property type="entry name" value="Peptidase_M23"/>
    <property type="match status" value="1"/>
</dbReference>
<dbReference type="Pfam" id="PF19425">
    <property type="entry name" value="Csd3_N2"/>
    <property type="match status" value="1"/>
</dbReference>
<evidence type="ECO:0000313" key="12">
    <source>
        <dbReference type="Proteomes" id="UP000623419"/>
    </source>
</evidence>
<keyword evidence="6" id="KW-0862">Zinc</keyword>
<keyword evidence="3" id="KW-0645">Protease</keyword>
<keyword evidence="12" id="KW-1185">Reference proteome</keyword>
<evidence type="ECO:0000256" key="7">
    <source>
        <dbReference type="ARBA" id="ARBA00023049"/>
    </source>
</evidence>
<feature type="domain" description="M23ase beta-sheet core" evidence="8">
    <location>
        <begin position="299"/>
        <end position="394"/>
    </location>
</feature>
<evidence type="ECO:0000313" key="11">
    <source>
        <dbReference type="EMBL" id="GGA82612.1"/>
    </source>
</evidence>
<dbReference type="CDD" id="cd12797">
    <property type="entry name" value="M23_peptidase"/>
    <property type="match status" value="1"/>
</dbReference>
<dbReference type="InterPro" id="IPR045834">
    <property type="entry name" value="Csd3_N2"/>
</dbReference>
<evidence type="ECO:0000259" key="8">
    <source>
        <dbReference type="Pfam" id="PF01551"/>
    </source>
</evidence>
<dbReference type="EMBL" id="BMKC01000002">
    <property type="protein sequence ID" value="GGA82612.1"/>
    <property type="molecule type" value="Genomic_DNA"/>
</dbReference>
<accession>A0ABQ1HMW4</accession>
<gene>
    <name evidence="11" type="ORF">GCM10011521_21200</name>
</gene>